<feature type="non-terminal residue" evidence="2">
    <location>
        <position position="1"/>
    </location>
</feature>
<keyword evidence="3" id="KW-1185">Reference proteome</keyword>
<evidence type="ECO:0000313" key="3">
    <source>
        <dbReference type="Proteomes" id="UP000284706"/>
    </source>
</evidence>
<feature type="compositionally biased region" description="Basic and acidic residues" evidence="1">
    <location>
        <begin position="42"/>
        <end position="52"/>
    </location>
</feature>
<comment type="caution">
    <text evidence="2">The sequence shown here is derived from an EMBL/GenBank/DDBJ whole genome shotgun (WGS) entry which is preliminary data.</text>
</comment>
<gene>
    <name evidence="2" type="ORF">CVT26_008124</name>
</gene>
<feature type="region of interest" description="Disordered" evidence="1">
    <location>
        <begin position="1"/>
        <end position="30"/>
    </location>
</feature>
<dbReference type="AlphaFoldDB" id="A0A409YL26"/>
<evidence type="ECO:0000256" key="1">
    <source>
        <dbReference type="SAM" id="MobiDB-lite"/>
    </source>
</evidence>
<dbReference type="InParanoid" id="A0A409YL26"/>
<proteinExistence type="predicted"/>
<accession>A0A409YL26</accession>
<feature type="region of interest" description="Disordered" evidence="1">
    <location>
        <begin position="42"/>
        <end position="64"/>
    </location>
</feature>
<dbReference type="Proteomes" id="UP000284706">
    <property type="component" value="Unassembled WGS sequence"/>
</dbReference>
<name>A0A409YL26_9AGAR</name>
<protein>
    <submittedName>
        <fullName evidence="2">Uncharacterized protein</fullName>
    </submittedName>
</protein>
<evidence type="ECO:0000313" key="2">
    <source>
        <dbReference type="EMBL" id="PPR03294.1"/>
    </source>
</evidence>
<dbReference type="EMBL" id="NHYE01000751">
    <property type="protein sequence ID" value="PPR03294.1"/>
    <property type="molecule type" value="Genomic_DNA"/>
</dbReference>
<reference evidence="2 3" key="1">
    <citation type="journal article" date="2018" name="Evol. Lett.">
        <title>Horizontal gene cluster transfer increased hallucinogenic mushroom diversity.</title>
        <authorList>
            <person name="Reynolds H.T."/>
            <person name="Vijayakumar V."/>
            <person name="Gluck-Thaler E."/>
            <person name="Korotkin H.B."/>
            <person name="Matheny P.B."/>
            <person name="Slot J.C."/>
        </authorList>
    </citation>
    <scope>NUCLEOTIDE SEQUENCE [LARGE SCALE GENOMIC DNA]</scope>
    <source>
        <strain evidence="2 3">SRW20</strain>
    </source>
</reference>
<organism evidence="2 3">
    <name type="scientific">Gymnopilus dilepis</name>
    <dbReference type="NCBI Taxonomy" id="231916"/>
    <lineage>
        <taxon>Eukaryota</taxon>
        <taxon>Fungi</taxon>
        <taxon>Dikarya</taxon>
        <taxon>Basidiomycota</taxon>
        <taxon>Agaricomycotina</taxon>
        <taxon>Agaricomycetes</taxon>
        <taxon>Agaricomycetidae</taxon>
        <taxon>Agaricales</taxon>
        <taxon>Agaricineae</taxon>
        <taxon>Hymenogastraceae</taxon>
        <taxon>Gymnopilus</taxon>
    </lineage>
</organism>
<sequence length="233" mass="25751">GLRPGVVPDLQSHLWEPSGGPERPLLVPGQAWGRDVLEVGEKNSKGSEDMKAQPRSSTPIPHSDLSHRYDCPHSVAMTACQPCRSIQENLAPCVISTVSRQYSFVITISEYSQRDSCEVDIAPLTRTFPSGVFQKSTRDTSQILHRKKNGIYVVNGHVHVLSRLDTLLLCQSAERSYSDASSLVIASPTTQWPNNERQHIAPCVADQASSFRLQSLSLKFLSAILGWLLVWCS</sequence>